<dbReference type="InterPro" id="IPR018376">
    <property type="entry name" value="Enoyl-CoA_hyd/isom_CS"/>
</dbReference>
<protein>
    <recommendedName>
        <fullName evidence="2">enoyl-CoA hydratase</fullName>
        <ecNumber evidence="2">4.2.1.17</ecNumber>
    </recommendedName>
</protein>
<dbReference type="SUPFAM" id="SSF52096">
    <property type="entry name" value="ClpP/crotonase"/>
    <property type="match status" value="1"/>
</dbReference>
<dbReference type="InterPro" id="IPR029045">
    <property type="entry name" value="ClpP/crotonase-like_dom_sf"/>
</dbReference>
<evidence type="ECO:0000256" key="2">
    <source>
        <dbReference type="ARBA" id="ARBA00012076"/>
    </source>
</evidence>
<dbReference type="InterPro" id="IPR001753">
    <property type="entry name" value="Enoyl-CoA_hydra/iso"/>
</dbReference>
<evidence type="ECO:0000256" key="3">
    <source>
        <dbReference type="ARBA" id="ARBA00023239"/>
    </source>
</evidence>
<keyword evidence="3 7" id="KW-0456">Lyase</keyword>
<proteinExistence type="inferred from homology"/>
<dbReference type="Pfam" id="PF00378">
    <property type="entry name" value="ECH_1"/>
    <property type="match status" value="1"/>
</dbReference>
<dbReference type="PROSITE" id="PS00166">
    <property type="entry name" value="ENOYL_COA_HYDRATASE"/>
    <property type="match status" value="1"/>
</dbReference>
<dbReference type="GO" id="GO:0006635">
    <property type="term" value="P:fatty acid beta-oxidation"/>
    <property type="evidence" value="ECO:0007669"/>
    <property type="project" value="TreeGrafter"/>
</dbReference>
<sequence>MSEAVHRHARDGVLTVTLDRPKANAVDVTTSRALHDAFAQLQQDDSLRVAVLTGAGERFFSAGWDLKAAADGEAVDADHGPGGFAGLTEFFGLDKPVIAAVNGLALGGGFELALAADLVVAAEHAEFALTEVMLGMVADSGGVLRLPDRLPAAVAREMLLTGRRMSAQEAAHWGLVNRVVPADELPGEADRMARSVAAAAPLAVAAVQEITRSTAELDVEAGFALMRSGRLPRYAQMLRSADAEEGPRAFAEKRAPRWTGS</sequence>
<dbReference type="FunFam" id="3.90.226.10:FF:000009">
    <property type="entry name" value="Carnitinyl-CoA dehydratase"/>
    <property type="match status" value="1"/>
</dbReference>
<dbReference type="EC" id="4.2.1.17" evidence="2"/>
<dbReference type="Gene3D" id="1.10.12.10">
    <property type="entry name" value="Lyase 2-enoyl-coa Hydratase, Chain A, domain 2"/>
    <property type="match status" value="1"/>
</dbReference>
<dbReference type="AlphaFoldDB" id="A0A929BDZ9"/>
<dbReference type="EMBL" id="JADEYC010000048">
    <property type="protein sequence ID" value="MBE9376615.1"/>
    <property type="molecule type" value="Genomic_DNA"/>
</dbReference>
<comment type="similarity">
    <text evidence="1 6">Belongs to the enoyl-CoA hydratase/isomerase family.</text>
</comment>
<comment type="catalytic activity">
    <reaction evidence="5">
        <text>a 4-saturated-(3S)-3-hydroxyacyl-CoA = a (3E)-enoyl-CoA + H2O</text>
        <dbReference type="Rhea" id="RHEA:20724"/>
        <dbReference type="ChEBI" id="CHEBI:15377"/>
        <dbReference type="ChEBI" id="CHEBI:58521"/>
        <dbReference type="ChEBI" id="CHEBI:137480"/>
        <dbReference type="EC" id="4.2.1.17"/>
    </reaction>
</comment>
<dbReference type="InterPro" id="IPR014748">
    <property type="entry name" value="Enoyl-CoA_hydra_C"/>
</dbReference>
<evidence type="ECO:0000256" key="6">
    <source>
        <dbReference type="RuleBase" id="RU003707"/>
    </source>
</evidence>
<name>A0A929BDZ9_9PSEU</name>
<dbReference type="Gene3D" id="3.90.226.10">
    <property type="entry name" value="2-enoyl-CoA Hydratase, Chain A, domain 1"/>
    <property type="match status" value="1"/>
</dbReference>
<organism evidence="7 8">
    <name type="scientific">Saccharopolyspora montiporae</name>
    <dbReference type="NCBI Taxonomy" id="2781240"/>
    <lineage>
        <taxon>Bacteria</taxon>
        <taxon>Bacillati</taxon>
        <taxon>Actinomycetota</taxon>
        <taxon>Actinomycetes</taxon>
        <taxon>Pseudonocardiales</taxon>
        <taxon>Pseudonocardiaceae</taxon>
        <taxon>Saccharopolyspora</taxon>
    </lineage>
</organism>
<reference evidence="7" key="1">
    <citation type="submission" date="2020-10" db="EMBL/GenBank/DDBJ databases">
        <title>Diversity and distribution of actinomycetes associated with coral in the coast of Hainan.</title>
        <authorList>
            <person name="Li F."/>
        </authorList>
    </citation>
    <scope>NUCLEOTIDE SEQUENCE</scope>
    <source>
        <strain evidence="7">HNM0983</strain>
    </source>
</reference>
<accession>A0A929BDZ9</accession>
<dbReference type="Proteomes" id="UP000598360">
    <property type="component" value="Unassembled WGS sequence"/>
</dbReference>
<keyword evidence="8" id="KW-1185">Reference proteome</keyword>
<evidence type="ECO:0000313" key="7">
    <source>
        <dbReference type="EMBL" id="MBE9376615.1"/>
    </source>
</evidence>
<dbReference type="PANTHER" id="PTHR11941">
    <property type="entry name" value="ENOYL-COA HYDRATASE-RELATED"/>
    <property type="match status" value="1"/>
</dbReference>
<comment type="catalytic activity">
    <reaction evidence="4">
        <text>a (3S)-3-hydroxyacyl-CoA = a (2E)-enoyl-CoA + H2O</text>
        <dbReference type="Rhea" id="RHEA:16105"/>
        <dbReference type="ChEBI" id="CHEBI:15377"/>
        <dbReference type="ChEBI" id="CHEBI:57318"/>
        <dbReference type="ChEBI" id="CHEBI:58856"/>
        <dbReference type="EC" id="4.2.1.17"/>
    </reaction>
</comment>
<gene>
    <name evidence="7" type="primary">caiD</name>
    <name evidence="7" type="ORF">IQ251_19370</name>
</gene>
<dbReference type="PANTHER" id="PTHR11941:SF54">
    <property type="entry name" value="ENOYL-COA HYDRATASE, MITOCHONDRIAL"/>
    <property type="match status" value="1"/>
</dbReference>
<evidence type="ECO:0000256" key="4">
    <source>
        <dbReference type="ARBA" id="ARBA00023709"/>
    </source>
</evidence>
<dbReference type="CDD" id="cd06558">
    <property type="entry name" value="crotonase-like"/>
    <property type="match status" value="1"/>
</dbReference>
<evidence type="ECO:0000313" key="8">
    <source>
        <dbReference type="Proteomes" id="UP000598360"/>
    </source>
</evidence>
<evidence type="ECO:0000256" key="1">
    <source>
        <dbReference type="ARBA" id="ARBA00005254"/>
    </source>
</evidence>
<evidence type="ECO:0000256" key="5">
    <source>
        <dbReference type="ARBA" id="ARBA00023717"/>
    </source>
</evidence>
<dbReference type="RefSeq" id="WP_193930532.1">
    <property type="nucleotide sequence ID" value="NZ_JADEYC010000048.1"/>
</dbReference>
<comment type="caution">
    <text evidence="7">The sequence shown here is derived from an EMBL/GenBank/DDBJ whole genome shotgun (WGS) entry which is preliminary data.</text>
</comment>
<dbReference type="GO" id="GO:0004300">
    <property type="term" value="F:enoyl-CoA hydratase activity"/>
    <property type="evidence" value="ECO:0007669"/>
    <property type="project" value="UniProtKB-EC"/>
</dbReference>